<reference evidence="4 5" key="2">
    <citation type="journal article" date="2013" name="Genome Announc.">
        <title>Genome of the Root-Associated Plant Growth-Promoting Bacterium Variovorax paradoxus Strain EPS.</title>
        <authorList>
            <person name="Han J.I."/>
            <person name="Spain J.C."/>
            <person name="Leadbetter J.R."/>
            <person name="Ovchinnikova G."/>
            <person name="Goodwin L.A."/>
            <person name="Han C.S."/>
            <person name="Woyke T."/>
            <person name="Davenport K.W."/>
            <person name="Orwin P.M."/>
        </authorList>
    </citation>
    <scope>NUCLEOTIDE SEQUENCE [LARGE SCALE GENOMIC DNA]</scope>
    <source>
        <strain evidence="4 5">EPS</strain>
    </source>
</reference>
<evidence type="ECO:0000259" key="2">
    <source>
        <dbReference type="PROSITE" id="PS50110"/>
    </source>
</evidence>
<dbReference type="Pfam" id="PF04397">
    <property type="entry name" value="LytTR"/>
    <property type="match status" value="1"/>
</dbReference>
<sequence>MNATTTTMNPTALIAEDEPLLAQALKAELAAAWPELQIVATAGDGRSAVREALRLLPQVLFFDIRMPGLDGLGAAAELADSWPTDEAPMPQLVFVTAYDEYAARAFEAEAIDYVLKPVQPGRLQKTVARLQQALAAQQPSSSASPAVANDEALERTLAQWRQVLTAAGTGAALPAAAASAPLRMIAASDAGGSTVRMVPIDEVLYFEAADKYLRVLTATHEYLIRTPLKQLLTQLDADAFWQVHRAVVVRSAAIESVHRDEAGKLHLTLRGRAEKIPVSRLYAHLFRAM</sequence>
<keyword evidence="1" id="KW-0597">Phosphoprotein</keyword>
<feature type="domain" description="HTH LytTR-type" evidence="3">
    <location>
        <begin position="197"/>
        <end position="289"/>
    </location>
</feature>
<dbReference type="AlphaFoldDB" id="E6V732"/>
<dbReference type="InterPro" id="IPR001789">
    <property type="entry name" value="Sig_transdc_resp-reg_receiver"/>
</dbReference>
<dbReference type="EMBL" id="CP002417">
    <property type="protein sequence ID" value="ADU38328.1"/>
    <property type="molecule type" value="Genomic_DNA"/>
</dbReference>
<dbReference type="SMART" id="SM00850">
    <property type="entry name" value="LytTR"/>
    <property type="match status" value="1"/>
</dbReference>
<dbReference type="SMART" id="SM00448">
    <property type="entry name" value="REC"/>
    <property type="match status" value="1"/>
</dbReference>
<evidence type="ECO:0000313" key="4">
    <source>
        <dbReference type="EMBL" id="ADU38328.1"/>
    </source>
</evidence>
<feature type="domain" description="Response regulatory" evidence="2">
    <location>
        <begin position="11"/>
        <end position="131"/>
    </location>
</feature>
<name>E6V732_VARPE</name>
<accession>E6V732</accession>
<dbReference type="Pfam" id="PF00072">
    <property type="entry name" value="Response_reg"/>
    <property type="match status" value="1"/>
</dbReference>
<dbReference type="Gene3D" id="2.40.50.1020">
    <property type="entry name" value="LytTr DNA-binding domain"/>
    <property type="match status" value="1"/>
</dbReference>
<evidence type="ECO:0000259" key="3">
    <source>
        <dbReference type="PROSITE" id="PS50930"/>
    </source>
</evidence>
<dbReference type="PROSITE" id="PS50930">
    <property type="entry name" value="HTH_LYTTR"/>
    <property type="match status" value="1"/>
</dbReference>
<dbReference type="InterPro" id="IPR007492">
    <property type="entry name" value="LytTR_DNA-bd_dom"/>
</dbReference>
<dbReference type="Gene3D" id="3.40.50.2300">
    <property type="match status" value="1"/>
</dbReference>
<dbReference type="PANTHER" id="PTHR37299">
    <property type="entry name" value="TRANSCRIPTIONAL REGULATOR-RELATED"/>
    <property type="match status" value="1"/>
</dbReference>
<feature type="modified residue" description="4-aspartylphosphate" evidence="1">
    <location>
        <position position="63"/>
    </location>
</feature>
<dbReference type="HOGENOM" id="CLU_000445_14_1_4"/>
<organism evidence="4 5">
    <name type="scientific">Variovorax paradoxus (strain EPS)</name>
    <dbReference type="NCBI Taxonomy" id="595537"/>
    <lineage>
        <taxon>Bacteria</taxon>
        <taxon>Pseudomonadati</taxon>
        <taxon>Pseudomonadota</taxon>
        <taxon>Betaproteobacteria</taxon>
        <taxon>Burkholderiales</taxon>
        <taxon>Comamonadaceae</taxon>
        <taxon>Variovorax</taxon>
    </lineage>
</organism>
<dbReference type="KEGG" id="vpe:Varpa_4158"/>
<dbReference type="GO" id="GO:0000156">
    <property type="term" value="F:phosphorelay response regulator activity"/>
    <property type="evidence" value="ECO:0007669"/>
    <property type="project" value="InterPro"/>
</dbReference>
<dbReference type="InterPro" id="IPR046947">
    <property type="entry name" value="LytR-like"/>
</dbReference>
<dbReference type="PROSITE" id="PS50110">
    <property type="entry name" value="RESPONSE_REGULATORY"/>
    <property type="match status" value="1"/>
</dbReference>
<gene>
    <name evidence="4" type="ordered locus">Varpa_4158</name>
</gene>
<dbReference type="SUPFAM" id="SSF52172">
    <property type="entry name" value="CheY-like"/>
    <property type="match status" value="1"/>
</dbReference>
<proteinExistence type="predicted"/>
<reference evidence="5" key="1">
    <citation type="submission" date="2010-12" db="EMBL/GenBank/DDBJ databases">
        <title>Complete sequence of Variovorax paradoxus EPS.</title>
        <authorList>
            <consortium name="US DOE Joint Genome Institute"/>
            <person name="Lucas S."/>
            <person name="Copeland A."/>
            <person name="Lapidus A."/>
            <person name="Cheng J.-F."/>
            <person name="Goodwin L."/>
            <person name="Pitluck S."/>
            <person name="Teshima H."/>
            <person name="Detter J.C."/>
            <person name="Han C."/>
            <person name="Tapia R."/>
            <person name="Land M."/>
            <person name="Hauser L."/>
            <person name="Kyrpides N."/>
            <person name="Ivanova N."/>
            <person name="Ovchinnikova G."/>
            <person name="Orwin P."/>
            <person name="Han J.-I.G."/>
            <person name="Woyke T."/>
        </authorList>
    </citation>
    <scope>NUCLEOTIDE SEQUENCE [LARGE SCALE GENOMIC DNA]</scope>
    <source>
        <strain evidence="5">EPS</strain>
    </source>
</reference>
<dbReference type="eggNOG" id="COG3279">
    <property type="taxonomic scope" value="Bacteria"/>
</dbReference>
<evidence type="ECO:0000313" key="5">
    <source>
        <dbReference type="Proteomes" id="UP000008917"/>
    </source>
</evidence>
<dbReference type="PANTHER" id="PTHR37299:SF1">
    <property type="entry name" value="STAGE 0 SPORULATION PROTEIN A HOMOLOG"/>
    <property type="match status" value="1"/>
</dbReference>
<protein>
    <submittedName>
        <fullName evidence="4">Two component transcriptional regulator, LytTR family</fullName>
    </submittedName>
</protein>
<evidence type="ECO:0000256" key="1">
    <source>
        <dbReference type="PROSITE-ProRule" id="PRU00169"/>
    </source>
</evidence>
<dbReference type="InterPro" id="IPR011006">
    <property type="entry name" value="CheY-like_superfamily"/>
</dbReference>
<dbReference type="GO" id="GO:0003677">
    <property type="term" value="F:DNA binding"/>
    <property type="evidence" value="ECO:0007669"/>
    <property type="project" value="InterPro"/>
</dbReference>
<dbReference type="Proteomes" id="UP000008917">
    <property type="component" value="Chromosome"/>
</dbReference>
<dbReference type="STRING" id="595537.Varpa_4158"/>